<feature type="compositionally biased region" description="Basic and acidic residues" evidence="1">
    <location>
        <begin position="44"/>
        <end position="61"/>
    </location>
</feature>
<reference evidence="3" key="1">
    <citation type="journal article" date="2023" name="Science">
        <title>Elucidation of the pathway for biosynthesis of saponin adjuvants from the soapbark tree.</title>
        <authorList>
            <person name="Reed J."/>
            <person name="Orme A."/>
            <person name="El-Demerdash A."/>
            <person name="Owen C."/>
            <person name="Martin L.B.B."/>
            <person name="Misra R.C."/>
            <person name="Kikuchi S."/>
            <person name="Rejzek M."/>
            <person name="Martin A.C."/>
            <person name="Harkess A."/>
            <person name="Leebens-Mack J."/>
            <person name="Louveau T."/>
            <person name="Stephenson M.J."/>
            <person name="Osbourn A."/>
        </authorList>
    </citation>
    <scope>NUCLEOTIDE SEQUENCE</scope>
    <source>
        <strain evidence="3">S10</strain>
    </source>
</reference>
<feature type="compositionally biased region" description="Polar residues" evidence="1">
    <location>
        <begin position="62"/>
        <end position="74"/>
    </location>
</feature>
<dbReference type="KEGG" id="qsa:O6P43_029830"/>
<dbReference type="PANTHER" id="PTHR34961">
    <property type="entry name" value="TRANSMEMBRANE PROTEIN"/>
    <property type="match status" value="1"/>
</dbReference>
<feature type="compositionally biased region" description="Polar residues" evidence="1">
    <location>
        <begin position="125"/>
        <end position="139"/>
    </location>
</feature>
<organism evidence="3 4">
    <name type="scientific">Quillaja saponaria</name>
    <name type="common">Soap bark tree</name>
    <dbReference type="NCBI Taxonomy" id="32244"/>
    <lineage>
        <taxon>Eukaryota</taxon>
        <taxon>Viridiplantae</taxon>
        <taxon>Streptophyta</taxon>
        <taxon>Embryophyta</taxon>
        <taxon>Tracheophyta</taxon>
        <taxon>Spermatophyta</taxon>
        <taxon>Magnoliopsida</taxon>
        <taxon>eudicotyledons</taxon>
        <taxon>Gunneridae</taxon>
        <taxon>Pentapetalae</taxon>
        <taxon>rosids</taxon>
        <taxon>fabids</taxon>
        <taxon>Fabales</taxon>
        <taxon>Quillajaceae</taxon>
        <taxon>Quillaja</taxon>
    </lineage>
</organism>
<gene>
    <name evidence="3" type="ORF">O6P43_029830</name>
</gene>
<protein>
    <submittedName>
        <fullName evidence="3">Uncharacterized protein</fullName>
    </submittedName>
</protein>
<dbReference type="PANTHER" id="PTHR34961:SF5">
    <property type="entry name" value="TRANSMEMBRANE PROTEIN"/>
    <property type="match status" value="1"/>
</dbReference>
<accession>A0AAD7L154</accession>
<comment type="caution">
    <text evidence="3">The sequence shown here is derived from an EMBL/GenBank/DDBJ whole genome shotgun (WGS) entry which is preliminary data.</text>
</comment>
<feature type="compositionally biased region" description="Basic and acidic residues" evidence="1">
    <location>
        <begin position="76"/>
        <end position="88"/>
    </location>
</feature>
<dbReference type="EMBL" id="JARAOO010000012">
    <property type="protein sequence ID" value="KAJ7949502.1"/>
    <property type="molecule type" value="Genomic_DNA"/>
</dbReference>
<keyword evidence="2" id="KW-0732">Signal</keyword>
<feature type="region of interest" description="Disordered" evidence="1">
    <location>
        <begin position="44"/>
        <end position="98"/>
    </location>
</feature>
<name>A0AAD7L154_QUISA</name>
<dbReference type="InterPro" id="IPR053313">
    <property type="entry name" value="RGF"/>
</dbReference>
<evidence type="ECO:0000313" key="3">
    <source>
        <dbReference type="EMBL" id="KAJ7949502.1"/>
    </source>
</evidence>
<dbReference type="Proteomes" id="UP001163823">
    <property type="component" value="Chromosome 12"/>
</dbReference>
<sequence length="166" mass="18456">MSFQSSLFILFLCIPIHTYAARLLVLDRTSKIDMMKVSGKVEENIEKGRRSTEVTKEKDNCHSATTQKPKSTKGSFDLKKLKNTKEEVSGMGQEGGEVLNCGHVGLLKATSTKGPRRRSLWIKASGSNVKQNVDSGENNNVEEEDADQVKDYAPPHQTPPIHNRET</sequence>
<dbReference type="AlphaFoldDB" id="A0AAD7L154"/>
<keyword evidence="4" id="KW-1185">Reference proteome</keyword>
<evidence type="ECO:0000256" key="1">
    <source>
        <dbReference type="SAM" id="MobiDB-lite"/>
    </source>
</evidence>
<evidence type="ECO:0000313" key="4">
    <source>
        <dbReference type="Proteomes" id="UP001163823"/>
    </source>
</evidence>
<feature type="signal peptide" evidence="2">
    <location>
        <begin position="1"/>
        <end position="20"/>
    </location>
</feature>
<proteinExistence type="predicted"/>
<feature type="chain" id="PRO_5042007139" evidence="2">
    <location>
        <begin position="21"/>
        <end position="166"/>
    </location>
</feature>
<feature type="region of interest" description="Disordered" evidence="1">
    <location>
        <begin position="110"/>
        <end position="166"/>
    </location>
</feature>
<evidence type="ECO:0000256" key="2">
    <source>
        <dbReference type="SAM" id="SignalP"/>
    </source>
</evidence>